<evidence type="ECO:0000313" key="3">
    <source>
        <dbReference type="Proteomes" id="UP000595618"/>
    </source>
</evidence>
<dbReference type="InterPro" id="IPR001375">
    <property type="entry name" value="Peptidase_S9_cat"/>
</dbReference>
<dbReference type="Proteomes" id="UP000595618">
    <property type="component" value="Chromosome"/>
</dbReference>
<dbReference type="Gene3D" id="2.60.120.1140">
    <property type="entry name" value="Protein of unknown function DUF192"/>
    <property type="match status" value="1"/>
</dbReference>
<dbReference type="EMBL" id="CP066690">
    <property type="protein sequence ID" value="QQG44917.1"/>
    <property type="molecule type" value="Genomic_DNA"/>
</dbReference>
<evidence type="ECO:0000313" key="2">
    <source>
        <dbReference type="EMBL" id="QQG44917.1"/>
    </source>
</evidence>
<dbReference type="GO" id="GO:0006508">
    <property type="term" value="P:proteolysis"/>
    <property type="evidence" value="ECO:0007669"/>
    <property type="project" value="InterPro"/>
</dbReference>
<dbReference type="SUPFAM" id="SSF53474">
    <property type="entry name" value="alpha/beta-Hydrolases"/>
    <property type="match status" value="1"/>
</dbReference>
<protein>
    <submittedName>
        <fullName evidence="2">Alpha/beta fold hydrolase</fullName>
    </submittedName>
</protein>
<dbReference type="Pfam" id="PF02643">
    <property type="entry name" value="DUF192"/>
    <property type="match status" value="1"/>
</dbReference>
<proteinExistence type="predicted"/>
<sequence>MSFRATLVIVVSVFALLLGALFALPVYKKEYAKVEIKGVSLLVEVARDSQSRARGLAGRDKIPAQGGMLFVFDQPAAYGIWMKDMKIPIDIFWIKNGVVVDLEENVIPFKSGLRDTSPPIFRPDVTALYVLETSAGLAQKHGIKIGDEIKTFFRNEFAQIASPTAVAVEEPPPVGGEYFIETLRLAPAEGGEFKIKKLLTKNKFYRKFAISYKSGKFAVSGVMNVPMGAIPRGGFPVLILNHGLISPEIYYTGRGSRREQDFFARQGYITIHPDYRGLGETDPKLVCPSTLSYTKDGCHHDFYVGYTDDLVNLVDALKKLNSKLIDVKRMGMWGHSMGGGMAARVMVLNPDIRAYVLFAPISADVEDNFYELKSKEITWLRETYGMGSEVYKKMSPLTYFAEVQAPVQLHHASTDKDVPVEFSEKMYEALKNSGKKVEFYKYPGEGHEFGDAWSLAAERALQFFDKYVKGAR</sequence>
<keyword evidence="2" id="KW-0378">Hydrolase</keyword>
<organism evidence="2 3">
    <name type="scientific">Candidatus Sungiibacteriota bacterium</name>
    <dbReference type="NCBI Taxonomy" id="2750080"/>
    <lineage>
        <taxon>Bacteria</taxon>
        <taxon>Candidatus Sungiibacteriota</taxon>
    </lineage>
</organism>
<dbReference type="InterPro" id="IPR038695">
    <property type="entry name" value="Saro_0823-like_sf"/>
</dbReference>
<dbReference type="Pfam" id="PF00326">
    <property type="entry name" value="Peptidase_S9"/>
    <property type="match status" value="1"/>
</dbReference>
<accession>A0A7T5RIT0</accession>
<gene>
    <name evidence="2" type="ORF">HYW89_02790</name>
</gene>
<name>A0A7T5RIT0_9BACT</name>
<dbReference type="InterPro" id="IPR003795">
    <property type="entry name" value="DUF192"/>
</dbReference>
<evidence type="ECO:0000259" key="1">
    <source>
        <dbReference type="Pfam" id="PF00326"/>
    </source>
</evidence>
<dbReference type="PANTHER" id="PTHR37953:SF1">
    <property type="entry name" value="UPF0127 PROTEIN MJ1496"/>
    <property type="match status" value="1"/>
</dbReference>
<dbReference type="AlphaFoldDB" id="A0A7T5RIT0"/>
<feature type="domain" description="Peptidase S9 prolyl oligopeptidase catalytic" evidence="1">
    <location>
        <begin position="258"/>
        <end position="469"/>
    </location>
</feature>
<dbReference type="PANTHER" id="PTHR37953">
    <property type="entry name" value="UPF0127 PROTEIN MJ1496"/>
    <property type="match status" value="1"/>
</dbReference>
<dbReference type="Gene3D" id="3.40.50.1820">
    <property type="entry name" value="alpha/beta hydrolase"/>
    <property type="match status" value="1"/>
</dbReference>
<dbReference type="InterPro" id="IPR029058">
    <property type="entry name" value="AB_hydrolase_fold"/>
</dbReference>
<reference evidence="2 3" key="1">
    <citation type="submission" date="2020-07" db="EMBL/GenBank/DDBJ databases">
        <title>Huge and variable diversity of episymbiotic CPR bacteria and DPANN archaea in groundwater ecosystems.</title>
        <authorList>
            <person name="He C.Y."/>
            <person name="Keren R."/>
            <person name="Whittaker M."/>
            <person name="Farag I.F."/>
            <person name="Doudna J."/>
            <person name="Cate J.H.D."/>
            <person name="Banfield J.F."/>
        </authorList>
    </citation>
    <scope>NUCLEOTIDE SEQUENCE [LARGE SCALE GENOMIC DNA]</scope>
    <source>
        <strain evidence="2">NC_groundwater_541_Ag_S-0.1um_46_50</strain>
    </source>
</reference>
<dbReference type="GO" id="GO:0008236">
    <property type="term" value="F:serine-type peptidase activity"/>
    <property type="evidence" value="ECO:0007669"/>
    <property type="project" value="InterPro"/>
</dbReference>